<evidence type="ECO:0000313" key="1">
    <source>
        <dbReference type="EMBL" id="CAD7667886.1"/>
    </source>
</evidence>
<gene>
    <name evidence="1" type="ORF">ONB1V03_LOCUS23274</name>
</gene>
<dbReference type="AlphaFoldDB" id="A0A7R9R1R2"/>
<feature type="non-terminal residue" evidence="1">
    <location>
        <position position="150"/>
    </location>
</feature>
<proteinExistence type="predicted"/>
<name>A0A7R9R1R2_9ACAR</name>
<sequence length="150" mass="17936">MHLCPLKCVNCNRLFATYDQFLRSHDCGRPKTPQYIEWSRHYSDTIVWINRFLDFQLSQDIHLFASITHSDKSCIVCQKAQQLTPDFPINRQLMQSLPIETHIEKHLKYETQYQCLICSLNKDKYFYCKTSAQADQHVLEEHKEYRCETN</sequence>
<accession>A0A7R9R1R2</accession>
<dbReference type="Proteomes" id="UP000728032">
    <property type="component" value="Unassembled WGS sequence"/>
</dbReference>
<dbReference type="EMBL" id="OC972608">
    <property type="protein sequence ID" value="CAD7667886.1"/>
    <property type="molecule type" value="Genomic_DNA"/>
</dbReference>
<evidence type="ECO:0000313" key="2">
    <source>
        <dbReference type="Proteomes" id="UP000728032"/>
    </source>
</evidence>
<keyword evidence="2" id="KW-1185">Reference proteome</keyword>
<dbReference type="EMBL" id="CAJPVJ010057783">
    <property type="protein sequence ID" value="CAG2183854.1"/>
    <property type="molecule type" value="Genomic_DNA"/>
</dbReference>
<organism evidence="1">
    <name type="scientific">Oppiella nova</name>
    <dbReference type="NCBI Taxonomy" id="334625"/>
    <lineage>
        <taxon>Eukaryota</taxon>
        <taxon>Metazoa</taxon>
        <taxon>Ecdysozoa</taxon>
        <taxon>Arthropoda</taxon>
        <taxon>Chelicerata</taxon>
        <taxon>Arachnida</taxon>
        <taxon>Acari</taxon>
        <taxon>Acariformes</taxon>
        <taxon>Sarcoptiformes</taxon>
        <taxon>Oribatida</taxon>
        <taxon>Brachypylina</taxon>
        <taxon>Oppioidea</taxon>
        <taxon>Oppiidae</taxon>
        <taxon>Oppiella</taxon>
    </lineage>
</organism>
<protein>
    <submittedName>
        <fullName evidence="1">Uncharacterized protein</fullName>
    </submittedName>
</protein>
<dbReference type="OrthoDB" id="6531807at2759"/>
<reference evidence="1" key="1">
    <citation type="submission" date="2020-11" db="EMBL/GenBank/DDBJ databases">
        <authorList>
            <person name="Tran Van P."/>
        </authorList>
    </citation>
    <scope>NUCLEOTIDE SEQUENCE</scope>
</reference>